<dbReference type="InterPro" id="IPR005118">
    <property type="entry name" value="TRCF_C"/>
</dbReference>
<dbReference type="GO" id="GO:0006355">
    <property type="term" value="P:regulation of DNA-templated transcription"/>
    <property type="evidence" value="ECO:0007669"/>
    <property type="project" value="UniProtKB-UniRule"/>
</dbReference>
<organism evidence="12 13">
    <name type="scientific">Caulobacter radicis</name>
    <dbReference type="NCBI Taxonomy" id="2172650"/>
    <lineage>
        <taxon>Bacteria</taxon>
        <taxon>Pseudomonadati</taxon>
        <taxon>Pseudomonadota</taxon>
        <taxon>Alphaproteobacteria</taxon>
        <taxon>Caulobacterales</taxon>
        <taxon>Caulobacteraceae</taxon>
        <taxon>Caulobacter</taxon>
    </lineage>
</organism>
<dbReference type="SUPFAM" id="SSF141259">
    <property type="entry name" value="CarD-like"/>
    <property type="match status" value="1"/>
</dbReference>
<evidence type="ECO:0000256" key="2">
    <source>
        <dbReference type="ARBA" id="ARBA00022741"/>
    </source>
</evidence>
<evidence type="ECO:0000256" key="1">
    <source>
        <dbReference type="ARBA" id="ARBA00022490"/>
    </source>
</evidence>
<dbReference type="GO" id="GO:0005524">
    <property type="term" value="F:ATP binding"/>
    <property type="evidence" value="ECO:0007669"/>
    <property type="project" value="UniProtKB-UniRule"/>
</dbReference>
<keyword evidence="7 9" id="KW-0238">DNA-binding</keyword>
<dbReference type="GO" id="GO:0005737">
    <property type="term" value="C:cytoplasm"/>
    <property type="evidence" value="ECO:0007669"/>
    <property type="project" value="UniProtKB-SubCell"/>
</dbReference>
<dbReference type="SMART" id="SM00982">
    <property type="entry name" value="TRCF"/>
    <property type="match status" value="1"/>
</dbReference>
<evidence type="ECO:0000256" key="9">
    <source>
        <dbReference type="HAMAP-Rule" id="MF_00969"/>
    </source>
</evidence>
<dbReference type="SUPFAM" id="SSF52540">
    <property type="entry name" value="P-loop containing nucleoside triphosphate hydrolases"/>
    <property type="match status" value="4"/>
</dbReference>
<evidence type="ECO:0000256" key="4">
    <source>
        <dbReference type="ARBA" id="ARBA00022801"/>
    </source>
</evidence>
<dbReference type="SUPFAM" id="SSF143517">
    <property type="entry name" value="TRCF domain-like"/>
    <property type="match status" value="1"/>
</dbReference>
<dbReference type="InterPro" id="IPR014001">
    <property type="entry name" value="Helicase_ATP-bd"/>
</dbReference>
<comment type="function">
    <text evidence="9">Couples transcription and DNA repair by recognizing RNA polymerase (RNAP) stalled at DNA lesions. Mediates ATP-dependent release of RNAP and its truncated transcript from the DNA, and recruitment of nucleotide excision repair machinery to the damaged site.</text>
</comment>
<dbReference type="GO" id="GO:0003684">
    <property type="term" value="F:damaged DNA binding"/>
    <property type="evidence" value="ECO:0007669"/>
    <property type="project" value="InterPro"/>
</dbReference>
<keyword evidence="4 9" id="KW-0378">Hydrolase</keyword>
<dbReference type="Gene3D" id="3.40.50.11180">
    <property type="match status" value="1"/>
</dbReference>
<dbReference type="InterPro" id="IPR047112">
    <property type="entry name" value="RecG/Mfd"/>
</dbReference>
<protein>
    <recommendedName>
        <fullName evidence="9">Transcription-repair-coupling factor</fullName>
        <shortName evidence="9">TRCF</shortName>
        <ecNumber evidence="9">3.6.4.-</ecNumber>
    </recommendedName>
</protein>
<sequence length="1109" mass="118354">MSQVASPAPAVGETLAPGARNHRALSATRLQAPASAVALILSRKAAKGGSTVVHLASSERRAEEIGRALAGFAPDLEVLVLPPWDCLPYDRASPSRDVMGRRMAILGRLAQPAGRRVLVTSPEAIVQKLPPAALAHETLFDLQRGAVLDRRALGDFAAAAGYVADDRIDEPGEIAFLGEVIDIFPADAACPVRIALDADRIAEMRPYDPLSQRSTGELETLRLGPASELILKPGADGAAPERFPGAEHAMARHYGALVSLFELLPKARLSMDVKAAARLAEVEAHVLDAFEARKTLGGAGPEPGAPDELNLLGADLKAALASWSVVRLETRGFELVANLALQRNPGRAFCDLVDHHRQTGRRVVLTGLRQELRPLARALARGLDLKPQPCADWAQALASSAGAVVSIELDLDTGFIHAASQLAVIAASDVVGGRTAARGATNLQDLLAEPDLRPGDVVLHEDHGVGVLRDLTRIEIDGVDHDTLQLEYHGGDSLQAPVEEIGRIWRYGAEESAVTLDRLNGEGWAKRRAQVHHHLEAAAARLVALAKAREERICPSIVPPKAAYARFAARFAYPETPDQSAAIEAVLADLASGRPMDRLVCGDVGFGKTEVALRAAAAVALSGRQVALAAPTTVLARQHVETFKRRFAGTGIGVAHLSRLVSPAEAKAVKQGLEAGQIGVVIGTQSLAGKDIGFSDLGLMIIDEEQKFGAALKERLRGMARDGHLLTLTATPIPRTLQAAMIGVQDVSVIASPPARRRPIRTFLAPFDAATLRMALMREKRRGGQSFVVAPRIEDIGQLQAQLASLVPELEVRVAHGDLAAETADAVMVGFADGDGDVLLATNIIESGLDVPRANTMIVWRPDRFGLAQLHQLRGRVGRGRIQGVAYLLSDPQEDLSEATRARLSTLEAFDRLGSGLAISARDLDLRGGGDLVGEDQAGHMRMIGAGLYQRLLARALRVARGETEAEDWTPDLQLGEPGAIPTVYVPDAVTRINLYARLARLEDQGQIDAFEEELEDRFGALPPLTNTLLDQARLQRLAKSAGVRQVRAGPKGVSLTLATPAPAKAKRALSRWRDVLTVREDKLVVALACDSEPERRALAQALLSALSG</sequence>
<dbReference type="InterPro" id="IPR037235">
    <property type="entry name" value="TRCF-like_C_D7"/>
</dbReference>
<comment type="similarity">
    <text evidence="9">In the N-terminal section; belongs to the UvrB family.</text>
</comment>
<dbReference type="PANTHER" id="PTHR47964">
    <property type="entry name" value="ATP-DEPENDENT DNA HELICASE HOMOLOG RECG, CHLOROPLASTIC"/>
    <property type="match status" value="1"/>
</dbReference>
<dbReference type="InterPro" id="IPR027417">
    <property type="entry name" value="P-loop_NTPase"/>
</dbReference>
<keyword evidence="2 9" id="KW-0547">Nucleotide-binding</keyword>
<feature type="domain" description="Helicase ATP-binding" evidence="10">
    <location>
        <begin position="589"/>
        <end position="750"/>
    </location>
</feature>
<accession>A0A2T9IVX6</accession>
<dbReference type="PROSITE" id="PS51192">
    <property type="entry name" value="HELICASE_ATP_BIND_1"/>
    <property type="match status" value="1"/>
</dbReference>
<dbReference type="Proteomes" id="UP000244913">
    <property type="component" value="Unassembled WGS sequence"/>
</dbReference>
<dbReference type="PANTHER" id="PTHR47964:SF1">
    <property type="entry name" value="ATP-DEPENDENT DNA HELICASE HOMOLOG RECG, CHLOROPLASTIC"/>
    <property type="match status" value="1"/>
</dbReference>
<evidence type="ECO:0000313" key="13">
    <source>
        <dbReference type="Proteomes" id="UP000244913"/>
    </source>
</evidence>
<keyword evidence="13" id="KW-1185">Reference proteome</keyword>
<keyword evidence="3 9" id="KW-0227">DNA damage</keyword>
<keyword evidence="8 9" id="KW-0234">DNA repair</keyword>
<proteinExistence type="inferred from homology"/>
<dbReference type="InterPro" id="IPR004576">
    <property type="entry name" value="Mfd"/>
</dbReference>
<evidence type="ECO:0000256" key="6">
    <source>
        <dbReference type="ARBA" id="ARBA00022840"/>
    </source>
</evidence>
<dbReference type="InterPro" id="IPR001650">
    <property type="entry name" value="Helicase_C-like"/>
</dbReference>
<dbReference type="Gene3D" id="2.40.10.170">
    <property type="match status" value="1"/>
</dbReference>
<gene>
    <name evidence="9" type="primary">mfd</name>
    <name evidence="12" type="ORF">DDF65_25260</name>
</gene>
<evidence type="ECO:0000313" key="12">
    <source>
        <dbReference type="EMBL" id="PVM70939.1"/>
    </source>
</evidence>
<dbReference type="GO" id="GO:0003678">
    <property type="term" value="F:DNA helicase activity"/>
    <property type="evidence" value="ECO:0007669"/>
    <property type="project" value="TreeGrafter"/>
</dbReference>
<evidence type="ECO:0000259" key="11">
    <source>
        <dbReference type="PROSITE" id="PS51194"/>
    </source>
</evidence>
<keyword evidence="1 9" id="KW-0963">Cytoplasm</keyword>
<dbReference type="AlphaFoldDB" id="A0A2T9IVX6"/>
<dbReference type="SMART" id="SM00487">
    <property type="entry name" value="DEXDc"/>
    <property type="match status" value="1"/>
</dbReference>
<comment type="subcellular location">
    <subcellularLocation>
        <location evidence="9">Cytoplasm</location>
    </subcellularLocation>
</comment>
<dbReference type="InterPro" id="IPR036101">
    <property type="entry name" value="CarD-like/TRCF_RID_sf"/>
</dbReference>
<evidence type="ECO:0000256" key="3">
    <source>
        <dbReference type="ARBA" id="ARBA00022763"/>
    </source>
</evidence>
<keyword evidence="5 12" id="KW-0347">Helicase</keyword>
<dbReference type="InterPro" id="IPR011545">
    <property type="entry name" value="DEAD/DEAH_box_helicase_dom"/>
</dbReference>
<dbReference type="SMART" id="SM00490">
    <property type="entry name" value="HELICc"/>
    <property type="match status" value="1"/>
</dbReference>
<dbReference type="Pfam" id="PF17757">
    <property type="entry name" value="UvrB_inter"/>
    <property type="match status" value="1"/>
</dbReference>
<dbReference type="SMART" id="SM01058">
    <property type="entry name" value="CarD_TRCF"/>
    <property type="match status" value="1"/>
</dbReference>
<evidence type="ECO:0000259" key="10">
    <source>
        <dbReference type="PROSITE" id="PS51192"/>
    </source>
</evidence>
<dbReference type="HAMAP" id="MF_00969">
    <property type="entry name" value="TRCF"/>
    <property type="match status" value="1"/>
</dbReference>
<dbReference type="EMBL" id="QDKP01000067">
    <property type="protein sequence ID" value="PVM70939.1"/>
    <property type="molecule type" value="Genomic_DNA"/>
</dbReference>
<dbReference type="Gene3D" id="3.40.50.300">
    <property type="entry name" value="P-loop containing nucleotide triphosphate hydrolases"/>
    <property type="match status" value="2"/>
</dbReference>
<feature type="domain" description="Helicase C-terminal" evidence="11">
    <location>
        <begin position="771"/>
        <end position="925"/>
    </location>
</feature>
<dbReference type="PROSITE" id="PS51194">
    <property type="entry name" value="HELICASE_CTER"/>
    <property type="match status" value="1"/>
</dbReference>
<dbReference type="EC" id="3.6.4.-" evidence="9"/>
<evidence type="ECO:0000256" key="5">
    <source>
        <dbReference type="ARBA" id="ARBA00022806"/>
    </source>
</evidence>
<comment type="caution">
    <text evidence="12">The sequence shown here is derived from an EMBL/GenBank/DDBJ whole genome shotgun (WGS) entry which is preliminary data.</text>
</comment>
<comment type="similarity">
    <text evidence="9">In the C-terminal section; belongs to the helicase family. RecG subfamily.</text>
</comment>
<dbReference type="GO" id="GO:0016787">
    <property type="term" value="F:hydrolase activity"/>
    <property type="evidence" value="ECO:0007669"/>
    <property type="project" value="UniProtKB-KW"/>
</dbReference>
<dbReference type="Pfam" id="PF03461">
    <property type="entry name" value="TRCF"/>
    <property type="match status" value="1"/>
</dbReference>
<reference evidence="12 13" key="1">
    <citation type="submission" date="2018-04" db="EMBL/GenBank/DDBJ databases">
        <title>The genome sequence of Caulobacter sp. 736.</title>
        <authorList>
            <person name="Gao J."/>
            <person name="Sun J."/>
        </authorList>
    </citation>
    <scope>NUCLEOTIDE SEQUENCE [LARGE SCALE GENOMIC DNA]</scope>
    <source>
        <strain evidence="12 13">736</strain>
    </source>
</reference>
<dbReference type="InterPro" id="IPR003711">
    <property type="entry name" value="CarD-like/TRCF_RID"/>
</dbReference>
<dbReference type="Pfam" id="PF00271">
    <property type="entry name" value="Helicase_C"/>
    <property type="match status" value="1"/>
</dbReference>
<keyword evidence="6 9" id="KW-0067">ATP-binding</keyword>
<dbReference type="Pfam" id="PF02559">
    <property type="entry name" value="CarD_TRCF_RID"/>
    <property type="match status" value="1"/>
</dbReference>
<name>A0A2T9IVX6_9CAUL</name>
<evidence type="ECO:0000256" key="7">
    <source>
        <dbReference type="ARBA" id="ARBA00023125"/>
    </source>
</evidence>
<dbReference type="InterPro" id="IPR041471">
    <property type="entry name" value="UvrB_inter"/>
</dbReference>
<dbReference type="Gene3D" id="3.90.1150.50">
    <property type="entry name" value="Transcription-repair-coupling factor, D7 domain"/>
    <property type="match status" value="1"/>
</dbReference>
<dbReference type="GO" id="GO:0000716">
    <property type="term" value="P:transcription-coupled nucleotide-excision repair, DNA damage recognition"/>
    <property type="evidence" value="ECO:0007669"/>
    <property type="project" value="UniProtKB-UniRule"/>
</dbReference>
<dbReference type="Pfam" id="PF00270">
    <property type="entry name" value="DEAD"/>
    <property type="match status" value="1"/>
</dbReference>
<evidence type="ECO:0000256" key="8">
    <source>
        <dbReference type="ARBA" id="ARBA00023204"/>
    </source>
</evidence>